<proteinExistence type="predicted"/>
<dbReference type="EMBL" id="KZ293482">
    <property type="protein sequence ID" value="PBK60788.1"/>
    <property type="molecule type" value="Genomic_DNA"/>
</dbReference>
<dbReference type="Proteomes" id="UP000218334">
    <property type="component" value="Unassembled WGS sequence"/>
</dbReference>
<reference evidence="3" key="1">
    <citation type="journal article" date="2017" name="Nat. Ecol. Evol.">
        <title>Genome expansion and lineage-specific genetic innovations in the forest pathogenic fungi Armillaria.</title>
        <authorList>
            <person name="Sipos G."/>
            <person name="Prasanna A.N."/>
            <person name="Walter M.C."/>
            <person name="O'Connor E."/>
            <person name="Balint B."/>
            <person name="Krizsan K."/>
            <person name="Kiss B."/>
            <person name="Hess J."/>
            <person name="Varga T."/>
            <person name="Slot J."/>
            <person name="Riley R."/>
            <person name="Boka B."/>
            <person name="Rigling D."/>
            <person name="Barry K."/>
            <person name="Lee J."/>
            <person name="Mihaltcheva S."/>
            <person name="LaButti K."/>
            <person name="Lipzen A."/>
            <person name="Waldron R."/>
            <person name="Moloney N.M."/>
            <person name="Sperisen C."/>
            <person name="Kredics L."/>
            <person name="Vagvoelgyi C."/>
            <person name="Patrignani A."/>
            <person name="Fitzpatrick D."/>
            <person name="Nagy I."/>
            <person name="Doyle S."/>
            <person name="Anderson J.B."/>
            <person name="Grigoriev I.V."/>
            <person name="Gueldener U."/>
            <person name="Muensterkoetter M."/>
            <person name="Nagy L.G."/>
        </authorList>
    </citation>
    <scope>NUCLEOTIDE SEQUENCE [LARGE SCALE GENOMIC DNA]</scope>
    <source>
        <strain evidence="3">28-4</strain>
    </source>
</reference>
<evidence type="ECO:0000313" key="2">
    <source>
        <dbReference type="EMBL" id="PBK60788.1"/>
    </source>
</evidence>
<sequence length="138" mass="15085">MSTVPPQASYSYRVGTFLLPTVRCGSQPPIQWFIAQGVPVWYPWTSQQVQEAQEWPHLFGAIAPPVHILQELHTYLHRPLSPSDSSQNDHKNAGGPVTAVQSSDPDTLAVDTFRSLLNPNSPTPLPSPAEGSLTSPDF</sequence>
<dbReference type="AlphaFoldDB" id="A0A2H3B460"/>
<keyword evidence="3" id="KW-1185">Reference proteome</keyword>
<evidence type="ECO:0000313" key="3">
    <source>
        <dbReference type="Proteomes" id="UP000218334"/>
    </source>
</evidence>
<accession>A0A2H3B460</accession>
<evidence type="ECO:0000256" key="1">
    <source>
        <dbReference type="SAM" id="MobiDB-lite"/>
    </source>
</evidence>
<name>A0A2H3B460_9AGAR</name>
<organism evidence="2 3">
    <name type="scientific">Armillaria solidipes</name>
    <dbReference type="NCBI Taxonomy" id="1076256"/>
    <lineage>
        <taxon>Eukaryota</taxon>
        <taxon>Fungi</taxon>
        <taxon>Dikarya</taxon>
        <taxon>Basidiomycota</taxon>
        <taxon>Agaricomycotina</taxon>
        <taxon>Agaricomycetes</taxon>
        <taxon>Agaricomycetidae</taxon>
        <taxon>Agaricales</taxon>
        <taxon>Marasmiineae</taxon>
        <taxon>Physalacriaceae</taxon>
        <taxon>Armillaria</taxon>
    </lineage>
</organism>
<feature type="region of interest" description="Disordered" evidence="1">
    <location>
        <begin position="78"/>
        <end position="138"/>
    </location>
</feature>
<gene>
    <name evidence="2" type="ORF">ARMSODRAFT_1026226</name>
</gene>
<protein>
    <submittedName>
        <fullName evidence="2">Uncharacterized protein</fullName>
    </submittedName>
</protein>